<dbReference type="EMBL" id="AK015739">
    <property type="protein sequence ID" value="BAE20429.1"/>
    <property type="molecule type" value="mRNA"/>
</dbReference>
<proteinExistence type="evidence at transcript level"/>
<reference evidence="1" key="7">
    <citation type="journal article" date="2005" name="Science">
        <title>The Transcriptional Landscape of the Mammalian Genome.</title>
        <authorList>
            <consortium name="The FANTOM Consortium"/>
            <consortium name="Riken Genome Exploration Research Group and Genome Science Group (Genome Network Project Core Group)"/>
        </authorList>
    </citation>
    <scope>NUCLEOTIDE SEQUENCE</scope>
    <source>
        <strain evidence="1">C57BL/6J</strain>
        <tissue evidence="1">Testis</tissue>
    </source>
</reference>
<protein>
    <submittedName>
        <fullName evidence="1">Uncharacterized protein</fullName>
    </submittedName>
</protein>
<reference evidence="1" key="5">
    <citation type="journal article" date="2001" name="Nature">
        <title>Functional annotation of a full-length mouse cDNA collection.</title>
        <authorList>
            <consortium name="The RIKEN Genome Exploration Research Group Phase II Team and the FANTOM Consortium"/>
        </authorList>
    </citation>
    <scope>NUCLEOTIDE SEQUENCE</scope>
    <source>
        <strain evidence="1">C57BL/6J</strain>
        <tissue evidence="1">Testis</tissue>
    </source>
</reference>
<dbReference type="MGI" id="MGI:3704196">
    <property type="gene designation" value="Gm10188"/>
</dbReference>
<dbReference type="AGR" id="MGI:3704196"/>
<evidence type="ECO:0000313" key="2">
    <source>
        <dbReference type="MGI" id="MGI:3704196"/>
    </source>
</evidence>
<organism evidence="1">
    <name type="scientific">Mus musculus</name>
    <name type="common">Mouse</name>
    <dbReference type="NCBI Taxonomy" id="10090"/>
    <lineage>
        <taxon>Eukaryota</taxon>
        <taxon>Metazoa</taxon>
        <taxon>Chordata</taxon>
        <taxon>Craniata</taxon>
        <taxon>Vertebrata</taxon>
        <taxon>Euteleostomi</taxon>
        <taxon>Mammalia</taxon>
        <taxon>Eutheria</taxon>
        <taxon>Euarchontoglires</taxon>
        <taxon>Glires</taxon>
        <taxon>Rodentia</taxon>
        <taxon>Myomorpha</taxon>
        <taxon>Muroidea</taxon>
        <taxon>Muridae</taxon>
        <taxon>Murinae</taxon>
        <taxon>Mus</taxon>
        <taxon>Mus</taxon>
    </lineage>
</organism>
<dbReference type="PaxDb" id="10090-ENSMUSP00000083731"/>
<gene>
    <name evidence="2" type="primary">Gm10188</name>
    <name evidence="2" type="synonym">Lemd1</name>
</gene>
<reference evidence="1" key="1">
    <citation type="journal article" date="1999" name="Methods Enzymol.">
        <title>High-efficiency full-length cDNA cloning.</title>
        <authorList>
            <person name="Carninci P."/>
            <person name="Hayashizaki Y."/>
        </authorList>
    </citation>
    <scope>NUCLEOTIDE SEQUENCE</scope>
    <source>
        <strain evidence="1">C57BL/6J</strain>
        <tissue evidence="1">Testis</tissue>
    </source>
</reference>
<name>Q3V432_MOUSE</name>
<dbReference type="Bgee" id="ENSMUSG00000066936">
    <property type="expression patterns" value="Expressed in epiblast cell in embryo and 6 other cell types or tissues"/>
</dbReference>
<dbReference type="ProteomicsDB" id="334459"/>
<dbReference type="VEuPathDB" id="HostDB:ENSMUSG00000066936"/>
<dbReference type="STRING" id="10090.ENSMUSP00000083731"/>
<reference evidence="1" key="2">
    <citation type="journal article" date="2000" name="Genome Res.">
        <title>Normalization and subtraction of cap-trapper-selected cDNAs to prepare full-length cDNA libraries for rapid discovery of new genes.</title>
        <authorList>
            <person name="Carninci P."/>
            <person name="Shibata Y."/>
            <person name="Hayatsu N."/>
            <person name="Sugahara Y."/>
            <person name="Shibata K."/>
            <person name="Itoh M."/>
            <person name="Konno H."/>
            <person name="Okazaki Y."/>
            <person name="Muramatsu M."/>
            <person name="Hayashizaki Y."/>
        </authorList>
    </citation>
    <scope>NUCLEOTIDE SEQUENCE</scope>
    <source>
        <strain evidence="1">C57BL/6J</strain>
        <tissue evidence="1">Testis</tissue>
    </source>
</reference>
<evidence type="ECO:0000313" key="1">
    <source>
        <dbReference type="EMBL" id="BAE20429.1"/>
    </source>
</evidence>
<accession>Q3V432</accession>
<dbReference type="RNAct" id="Q3V432">
    <property type="molecule type" value="protein"/>
</dbReference>
<reference evidence="1" key="8">
    <citation type="journal article" date="2005" name="Science">
        <title>Antisense Transcription in the Mammalian Transcriptome.</title>
        <authorList>
            <consortium name="RIKEN Genome Exploration Research Group and Genome Science Group (Genome Network Project Core Group) and the FANTOM Consortium"/>
        </authorList>
    </citation>
    <scope>NUCLEOTIDE SEQUENCE</scope>
    <source>
        <strain evidence="1">C57BL/6J</strain>
        <tissue evidence="1">Testis</tissue>
    </source>
</reference>
<dbReference type="HOGENOM" id="CLU_1885085_0_0_1"/>
<reference evidence="1" key="3">
    <citation type="journal article" date="2000" name="Genome Res.">
        <title>RIKEN integrated sequence analysis (RISA) system--384-format sequencing pipeline with 384 multicapillary sequencer.</title>
        <authorList>
            <person name="Shibata K."/>
            <person name="Itoh M."/>
            <person name="Aizawa K."/>
            <person name="Nagaoka S."/>
            <person name="Sasaki N."/>
            <person name="Carninci P."/>
            <person name="Konno H."/>
            <person name="Akiyama J."/>
            <person name="Nishi K."/>
            <person name="Kitsunai T."/>
            <person name="Tashiro H."/>
            <person name="Itoh M."/>
            <person name="Sumi N."/>
            <person name="Ishii Y."/>
            <person name="Nakamura S."/>
            <person name="Hazama M."/>
            <person name="Nishine T."/>
            <person name="Harada A."/>
            <person name="Yamamoto R."/>
            <person name="Matsumoto H."/>
            <person name="Sakaguchi S."/>
            <person name="Ikegami T."/>
            <person name="Kashiwagi K."/>
            <person name="Fujiwake S."/>
            <person name="Inoue K."/>
            <person name="Togawa Y."/>
            <person name="Izawa M."/>
            <person name="Ohara E."/>
            <person name="Watahiki M."/>
            <person name="Yoneda Y."/>
            <person name="Ishikawa T."/>
            <person name="Ozawa K."/>
            <person name="Tanaka T."/>
            <person name="Matsuura S."/>
            <person name="Kawai J."/>
            <person name="Okazaki Y."/>
            <person name="Muramatsu M."/>
            <person name="Inoue Y."/>
            <person name="Kira A."/>
            <person name="Hayashizaki Y."/>
        </authorList>
    </citation>
    <scope>NUCLEOTIDE SEQUENCE</scope>
    <source>
        <strain evidence="1">C57BL/6J</strain>
        <tissue evidence="1">Testis</tissue>
    </source>
</reference>
<reference evidence="1" key="4">
    <citation type="submission" date="2000-07" db="EMBL/GenBank/DDBJ databases">
        <authorList>
            <person name="Adachi J."/>
            <person name="Aizawa K."/>
            <person name="Akahira S."/>
            <person name="Akimura T."/>
            <person name="Arai A."/>
            <person name="Aono H."/>
            <person name="Arakawa T."/>
            <person name="Bono H."/>
            <person name="Carninci P."/>
            <person name="Fukuda S."/>
            <person name="Fukunishi Y."/>
            <person name="Furuno M."/>
            <person name="Hanagaki T."/>
            <person name="Hara A."/>
            <person name="Hayatsu N."/>
            <person name="Hiramoto K."/>
            <person name="Hiraoka T."/>
            <person name="Hori F."/>
            <person name="Imotani K."/>
            <person name="Ishii Y."/>
            <person name="Itoh M."/>
            <person name="Izawa M."/>
            <person name="Kasukawa T."/>
            <person name="Kato H."/>
            <person name="Kawai J."/>
            <person name="Kojima Y."/>
            <person name="Konno H."/>
            <person name="Kouda M."/>
            <person name="Koya S."/>
            <person name="Kurihara C."/>
            <person name="Matsuyama T."/>
            <person name="Miyazaki A."/>
            <person name="Nishi K."/>
            <person name="Nomura K."/>
            <person name="Numazaki R."/>
            <person name="Ohno M."/>
            <person name="Okazaki Y."/>
            <person name="Okido T."/>
            <person name="Owa C."/>
            <person name="Saito H."/>
            <person name="Saito R."/>
            <person name="Sakai C."/>
            <person name="Sakai K."/>
            <person name="Sano H."/>
            <person name="Sasaki D."/>
            <person name="Shibata K."/>
            <person name="Shibata Y."/>
            <person name="Shinagawa A."/>
            <person name="Shiraki T."/>
            <person name="Sogabe Y."/>
            <person name="Suzuki H."/>
            <person name="Tagami M."/>
            <person name="Tagawa A."/>
            <person name="Takahashi F."/>
            <person name="Tanaka T."/>
            <person name="Tejima Y."/>
            <person name="Toya T."/>
            <person name="Yamamura T."/>
            <person name="Yasunishi A."/>
            <person name="Yoshida K."/>
            <person name="Yoshino M."/>
            <person name="Muramatsu M."/>
            <person name="Hayashizaki Y."/>
        </authorList>
    </citation>
    <scope>NUCLEOTIDE SEQUENCE</scope>
    <source>
        <strain evidence="1">C57BL/6J</strain>
        <tissue evidence="1">Testis</tissue>
    </source>
</reference>
<dbReference type="AlphaFoldDB" id="Q3V432"/>
<reference evidence="1" key="6">
    <citation type="journal article" date="2002" name="Nature">
        <title>Analysis of the mouse transcriptome based on functional annotation of 60,770 full-length cDNAs.</title>
        <authorList>
            <consortium name="The FANTOM Consortium and the RIKEN Genome Exploration Research Group Phase I and II Team"/>
        </authorList>
    </citation>
    <scope>NUCLEOTIDE SEQUENCE</scope>
    <source>
        <strain evidence="1">C57BL/6J</strain>
        <tissue evidence="1">Testis</tissue>
    </source>
</reference>
<sequence>MCMIYAALCSVLAGAMATVSKVKEFQGPPLPTHPLVSKAAISSACVRSSEKYKLVHLFCLGMKSPNPKKIIVKCISLRQSRARDLTEGRNLDSSRKAGTSLILRTPNTRSDSGLGKGCAHWPVLPSVSHPAVSLI</sequence>